<dbReference type="OrthoDB" id="24854at2157"/>
<evidence type="ECO:0000256" key="2">
    <source>
        <dbReference type="ARBA" id="ARBA00001947"/>
    </source>
</evidence>
<dbReference type="Gene3D" id="3.30.70.360">
    <property type="match status" value="1"/>
</dbReference>
<keyword evidence="5" id="KW-0378">Hydrolase</keyword>
<dbReference type="InterPro" id="IPR011650">
    <property type="entry name" value="Peptidase_M20_dimer"/>
</dbReference>
<feature type="domain" description="Peptidase M20 dimerisation" evidence="8">
    <location>
        <begin position="180"/>
        <end position="285"/>
    </location>
</feature>
<evidence type="ECO:0000313" key="10">
    <source>
        <dbReference type="Proteomes" id="UP000253273"/>
    </source>
</evidence>
<dbReference type="Proteomes" id="UP000253273">
    <property type="component" value="Chromosome"/>
</dbReference>
<proteinExistence type="inferred from homology"/>
<evidence type="ECO:0000256" key="5">
    <source>
        <dbReference type="ARBA" id="ARBA00022801"/>
    </source>
</evidence>
<accession>A0A345E2D7</accession>
<keyword evidence="10" id="KW-1185">Reference proteome</keyword>
<dbReference type="GO" id="GO:0008777">
    <property type="term" value="F:acetylornithine deacetylase activity"/>
    <property type="evidence" value="ECO:0007669"/>
    <property type="project" value="TreeGrafter"/>
</dbReference>
<dbReference type="Pfam" id="PF07687">
    <property type="entry name" value="M20_dimer"/>
    <property type="match status" value="1"/>
</dbReference>
<dbReference type="InterPro" id="IPR050072">
    <property type="entry name" value="Peptidase_M20A"/>
</dbReference>
<dbReference type="SUPFAM" id="SSF53187">
    <property type="entry name" value="Zn-dependent exopeptidases"/>
    <property type="match status" value="1"/>
</dbReference>
<dbReference type="PANTHER" id="PTHR43808">
    <property type="entry name" value="ACETYLORNITHINE DEACETYLASE"/>
    <property type="match status" value="1"/>
</dbReference>
<dbReference type="AlphaFoldDB" id="A0A345E2D7"/>
<comment type="similarity">
    <text evidence="3">Belongs to the peptidase M20A family.</text>
</comment>
<dbReference type="GeneID" id="37283306"/>
<dbReference type="PANTHER" id="PTHR43808:SF31">
    <property type="entry name" value="N-ACETYL-L-CITRULLINE DEACETYLASE"/>
    <property type="match status" value="1"/>
</dbReference>
<dbReference type="CDD" id="cd08659">
    <property type="entry name" value="M20_ArgE_DapE-like"/>
    <property type="match status" value="1"/>
</dbReference>
<name>A0A345E2D7_9EURY</name>
<protein>
    <submittedName>
        <fullName evidence="9">M20 family peptidase</fullName>
    </submittedName>
</protein>
<comment type="cofactor">
    <cofactor evidence="1">
        <name>Co(2+)</name>
        <dbReference type="ChEBI" id="CHEBI:48828"/>
    </cofactor>
</comment>
<dbReference type="SUPFAM" id="SSF55031">
    <property type="entry name" value="Bacterial exopeptidase dimerisation domain"/>
    <property type="match status" value="1"/>
</dbReference>
<dbReference type="NCBIfam" id="TIGR01910">
    <property type="entry name" value="DapE-ArgE"/>
    <property type="match status" value="1"/>
</dbReference>
<sequence>MTEQQSSSDDELAKLISELVSRETENPPGNERRAAEYVQKWLADRDIDVELIRDPYEDRPQVAARVGEGDPTVVLNGHIDVVPAGSREEWSHPPYGAEIEAGRLYGRGSADMKTGVAIAMKALVDLKQAIETDALSGELVFHAAIGEETAEPGTKTLLERGYDGDYGVVLEPTGMRTATSEKGLAWYEITIAGEPSHASRPNQGDNAISNARPVLAALEAYDDRIGEREDDLVGQAHATVTQIEAGTKENIVPEDAVITVDRRFLPEESAEQIDAEIDELLADVEDDHDIETSWRRTRTYESAAIDSDSYLANVFREASAEHADVPTDPWGMKASTDVRNFVNDSNIEAITWGPGDLAQAHTYDEHVKLTDATAGLRALEDALGVLLET</sequence>
<dbReference type="KEGG" id="haj:DU500_07935"/>
<dbReference type="InterPro" id="IPR002933">
    <property type="entry name" value="Peptidase_M20"/>
</dbReference>
<evidence type="ECO:0000313" key="9">
    <source>
        <dbReference type="EMBL" id="AXG06359.1"/>
    </source>
</evidence>
<keyword evidence="4" id="KW-0479">Metal-binding</keyword>
<evidence type="ECO:0000256" key="3">
    <source>
        <dbReference type="ARBA" id="ARBA00006247"/>
    </source>
</evidence>
<evidence type="ECO:0000259" key="8">
    <source>
        <dbReference type="Pfam" id="PF07687"/>
    </source>
</evidence>
<dbReference type="InterPro" id="IPR010182">
    <property type="entry name" value="ArgE/DapE"/>
</dbReference>
<dbReference type="RefSeq" id="WP_114585498.1">
    <property type="nucleotide sequence ID" value="NZ_CP031150.1"/>
</dbReference>
<dbReference type="EMBL" id="CP031150">
    <property type="protein sequence ID" value="AXG06359.1"/>
    <property type="molecule type" value="Genomic_DNA"/>
</dbReference>
<reference evidence="9 10" key="1">
    <citation type="submission" date="2018-07" db="EMBL/GenBank/DDBJ databases">
        <title>Genome sequences of Haloplanus sp. CBA1113.</title>
        <authorList>
            <person name="Kim Y.B."/>
            <person name="Roh S.W."/>
        </authorList>
    </citation>
    <scope>NUCLEOTIDE SEQUENCE [LARGE SCALE GENOMIC DNA]</scope>
    <source>
        <strain evidence="9 10">CBA1113</strain>
    </source>
</reference>
<comment type="cofactor">
    <cofactor evidence="2">
        <name>Zn(2+)</name>
        <dbReference type="ChEBI" id="CHEBI:29105"/>
    </cofactor>
</comment>
<keyword evidence="6" id="KW-0862">Zinc</keyword>
<dbReference type="Gene3D" id="3.40.630.10">
    <property type="entry name" value="Zn peptidases"/>
    <property type="match status" value="2"/>
</dbReference>
<evidence type="ECO:0000256" key="1">
    <source>
        <dbReference type="ARBA" id="ARBA00001941"/>
    </source>
</evidence>
<dbReference type="GO" id="GO:0046872">
    <property type="term" value="F:metal ion binding"/>
    <property type="evidence" value="ECO:0007669"/>
    <property type="project" value="UniProtKB-KW"/>
</dbReference>
<dbReference type="GO" id="GO:0006526">
    <property type="term" value="P:L-arginine biosynthetic process"/>
    <property type="evidence" value="ECO:0007669"/>
    <property type="project" value="TreeGrafter"/>
</dbReference>
<evidence type="ECO:0000256" key="6">
    <source>
        <dbReference type="ARBA" id="ARBA00022833"/>
    </source>
</evidence>
<keyword evidence="7" id="KW-0170">Cobalt</keyword>
<gene>
    <name evidence="9" type="ORF">DU500_07935</name>
</gene>
<organism evidence="9 10">
    <name type="scientific">Haloplanus rubicundus</name>
    <dbReference type="NCBI Taxonomy" id="1547898"/>
    <lineage>
        <taxon>Archaea</taxon>
        <taxon>Methanobacteriati</taxon>
        <taxon>Methanobacteriota</taxon>
        <taxon>Stenosarchaea group</taxon>
        <taxon>Halobacteria</taxon>
        <taxon>Halobacteriales</taxon>
        <taxon>Haloferacaceae</taxon>
        <taxon>Haloplanus</taxon>
    </lineage>
</organism>
<dbReference type="InterPro" id="IPR036264">
    <property type="entry name" value="Bact_exopeptidase_dim_dom"/>
</dbReference>
<evidence type="ECO:0000256" key="4">
    <source>
        <dbReference type="ARBA" id="ARBA00022723"/>
    </source>
</evidence>
<dbReference type="Pfam" id="PF01546">
    <property type="entry name" value="Peptidase_M20"/>
    <property type="match status" value="1"/>
</dbReference>
<evidence type="ECO:0000256" key="7">
    <source>
        <dbReference type="ARBA" id="ARBA00023285"/>
    </source>
</evidence>